<evidence type="ECO:0000313" key="3">
    <source>
        <dbReference type="Proteomes" id="UP000485058"/>
    </source>
</evidence>
<evidence type="ECO:0000256" key="1">
    <source>
        <dbReference type="SAM" id="MobiDB-lite"/>
    </source>
</evidence>
<gene>
    <name evidence="2" type="ORF">HaLaN_28061</name>
</gene>
<accession>A0A6A0AAL7</accession>
<organism evidence="2 3">
    <name type="scientific">Haematococcus lacustris</name>
    <name type="common">Green alga</name>
    <name type="synonym">Haematococcus pluvialis</name>
    <dbReference type="NCBI Taxonomy" id="44745"/>
    <lineage>
        <taxon>Eukaryota</taxon>
        <taxon>Viridiplantae</taxon>
        <taxon>Chlorophyta</taxon>
        <taxon>core chlorophytes</taxon>
        <taxon>Chlorophyceae</taxon>
        <taxon>CS clade</taxon>
        <taxon>Chlamydomonadales</taxon>
        <taxon>Haematococcaceae</taxon>
        <taxon>Haematococcus</taxon>
    </lineage>
</organism>
<evidence type="ECO:0000313" key="2">
    <source>
        <dbReference type="EMBL" id="GFH29413.1"/>
    </source>
</evidence>
<feature type="non-terminal residue" evidence="2">
    <location>
        <position position="145"/>
    </location>
</feature>
<reference evidence="2 3" key="1">
    <citation type="submission" date="2020-02" db="EMBL/GenBank/DDBJ databases">
        <title>Draft genome sequence of Haematococcus lacustris strain NIES-144.</title>
        <authorList>
            <person name="Morimoto D."/>
            <person name="Nakagawa S."/>
            <person name="Yoshida T."/>
            <person name="Sawayama S."/>
        </authorList>
    </citation>
    <scope>NUCLEOTIDE SEQUENCE [LARGE SCALE GENOMIC DNA]</scope>
    <source>
        <strain evidence="2 3">NIES-144</strain>
    </source>
</reference>
<keyword evidence="3" id="KW-1185">Reference proteome</keyword>
<dbReference type="AlphaFoldDB" id="A0A6A0AAL7"/>
<feature type="region of interest" description="Disordered" evidence="1">
    <location>
        <begin position="1"/>
        <end position="25"/>
    </location>
</feature>
<protein>
    <submittedName>
        <fullName evidence="2">Uncharacterized protein</fullName>
    </submittedName>
</protein>
<dbReference type="Proteomes" id="UP000485058">
    <property type="component" value="Unassembled WGS sequence"/>
</dbReference>
<dbReference type="EMBL" id="BLLF01004332">
    <property type="protein sequence ID" value="GFH29413.1"/>
    <property type="molecule type" value="Genomic_DNA"/>
</dbReference>
<sequence>CRTQPQTVQQPGRSGSLGRSPPGQGCRRGDVLASRLWQHVPHQPSGQPLPMKRRNDGILTKGRVSLLFHLWLPGCRMMDDVPYMMSLGSMPSDRDHLCLTFDQAIIYDALISALAGRLVLENTLGGCLPDRKRAEKDKAWALMDR</sequence>
<comment type="caution">
    <text evidence="2">The sequence shown here is derived from an EMBL/GenBank/DDBJ whole genome shotgun (WGS) entry which is preliminary data.</text>
</comment>
<feature type="compositionally biased region" description="Low complexity" evidence="1">
    <location>
        <begin position="9"/>
        <end position="25"/>
    </location>
</feature>
<name>A0A6A0AAL7_HAELA</name>
<proteinExistence type="predicted"/>
<feature type="non-terminal residue" evidence="2">
    <location>
        <position position="1"/>
    </location>
</feature>